<evidence type="ECO:0000256" key="2">
    <source>
        <dbReference type="SAM" id="SignalP"/>
    </source>
</evidence>
<dbReference type="EMBL" id="CP021112">
    <property type="protein sequence ID" value="ARP98001.1"/>
    <property type="molecule type" value="Genomic_DNA"/>
</dbReference>
<feature type="signal peptide" evidence="2">
    <location>
        <begin position="1"/>
        <end position="23"/>
    </location>
</feature>
<dbReference type="Gene3D" id="3.40.190.150">
    <property type="entry name" value="Bordetella uptake gene, domain 1"/>
    <property type="match status" value="1"/>
</dbReference>
<dbReference type="PANTHER" id="PTHR42928">
    <property type="entry name" value="TRICARBOXYLATE-BINDING PROTEIN"/>
    <property type="match status" value="1"/>
</dbReference>
<feature type="chain" id="PRO_5013094493" evidence="2">
    <location>
        <begin position="24"/>
        <end position="324"/>
    </location>
</feature>
<dbReference type="Proteomes" id="UP000194137">
    <property type="component" value="Chromosome"/>
</dbReference>
<dbReference type="STRING" id="1235591.CAK95_02090"/>
<sequence length="324" mass="34120">MRMKKAVTLCVLALMLAATTVQAQTFPDRPVRFIVPNPAGGSNDGAARTLGQALAEIWPHGVVVENRAGGGGNIGTQAAATSAADGYTFLLTSPGPLTINPSLYKKLPFAPTKDFSPIALVATVPIVLLVNPKVPATNVRELIALAKEKNGQMNFASSGVGSTHHLAAELFKKMTNVRLSHIPYRGAAPAMNDLIAGHVPILFDNLPTVIPHVQSGTVRALAVASPQRLPSLPDVPTFAEAGMPDFEASSWFGLFAPAGTPTDVVAKVIADVKKTLARPDVQKKFEGMGSPVGDLTGDDFAKFLKKETEKWADVIRISGATISE</sequence>
<keyword evidence="2" id="KW-0732">Signal</keyword>
<dbReference type="CDD" id="cd13578">
    <property type="entry name" value="PBP2_Bug27"/>
    <property type="match status" value="1"/>
</dbReference>
<evidence type="ECO:0000313" key="3">
    <source>
        <dbReference type="EMBL" id="ARP98001.1"/>
    </source>
</evidence>
<dbReference type="Pfam" id="PF03401">
    <property type="entry name" value="TctC"/>
    <property type="match status" value="1"/>
</dbReference>
<reference evidence="3 4" key="1">
    <citation type="submission" date="2017-05" db="EMBL/GenBank/DDBJ databases">
        <title>Full genome sequence of Pseudorhodoplanes sinuspersici.</title>
        <authorList>
            <person name="Dastgheib S.M.M."/>
            <person name="Shavandi M."/>
            <person name="Tirandaz H."/>
        </authorList>
    </citation>
    <scope>NUCLEOTIDE SEQUENCE [LARGE SCALE GENOMIC DNA]</scope>
    <source>
        <strain evidence="3 4">RIPI110</strain>
    </source>
</reference>
<keyword evidence="4" id="KW-1185">Reference proteome</keyword>
<dbReference type="SUPFAM" id="SSF53850">
    <property type="entry name" value="Periplasmic binding protein-like II"/>
    <property type="match status" value="1"/>
</dbReference>
<evidence type="ECO:0000256" key="1">
    <source>
        <dbReference type="ARBA" id="ARBA00006987"/>
    </source>
</evidence>
<dbReference type="InterPro" id="IPR005064">
    <property type="entry name" value="BUG"/>
</dbReference>
<dbReference type="AlphaFoldDB" id="A0A1W6ZKW8"/>
<dbReference type="KEGG" id="psin:CAK95_02090"/>
<evidence type="ECO:0000313" key="4">
    <source>
        <dbReference type="Proteomes" id="UP000194137"/>
    </source>
</evidence>
<protein>
    <submittedName>
        <fullName evidence="3">LacI family transcriptional regulator</fullName>
    </submittedName>
</protein>
<dbReference type="PANTHER" id="PTHR42928:SF5">
    <property type="entry name" value="BLR1237 PROTEIN"/>
    <property type="match status" value="1"/>
</dbReference>
<name>A0A1W6ZKW8_9HYPH</name>
<dbReference type="OrthoDB" id="7250553at2"/>
<comment type="similarity">
    <text evidence="1">Belongs to the UPF0065 (bug) family.</text>
</comment>
<dbReference type="Gene3D" id="3.40.190.10">
    <property type="entry name" value="Periplasmic binding protein-like II"/>
    <property type="match status" value="1"/>
</dbReference>
<organism evidence="3 4">
    <name type="scientific">Pseudorhodoplanes sinuspersici</name>
    <dbReference type="NCBI Taxonomy" id="1235591"/>
    <lineage>
        <taxon>Bacteria</taxon>
        <taxon>Pseudomonadati</taxon>
        <taxon>Pseudomonadota</taxon>
        <taxon>Alphaproteobacteria</taxon>
        <taxon>Hyphomicrobiales</taxon>
        <taxon>Pseudorhodoplanes</taxon>
    </lineage>
</organism>
<accession>A0A1W6ZKW8</accession>
<gene>
    <name evidence="3" type="ORF">CAK95_02090</name>
</gene>
<proteinExistence type="inferred from homology"/>
<dbReference type="InterPro" id="IPR042100">
    <property type="entry name" value="Bug_dom1"/>
</dbReference>
<dbReference type="PIRSF" id="PIRSF017082">
    <property type="entry name" value="YflP"/>
    <property type="match status" value="1"/>
</dbReference>